<organism evidence="5 6">
    <name type="scientific">Sphaerochaeta associata</name>
    <dbReference type="NCBI Taxonomy" id="1129264"/>
    <lineage>
        <taxon>Bacteria</taxon>
        <taxon>Pseudomonadati</taxon>
        <taxon>Spirochaetota</taxon>
        <taxon>Spirochaetia</taxon>
        <taxon>Spirochaetales</taxon>
        <taxon>Sphaerochaetaceae</taxon>
        <taxon>Sphaerochaeta</taxon>
    </lineage>
</organism>
<accession>A0ABY4D948</accession>
<evidence type="ECO:0000256" key="2">
    <source>
        <dbReference type="ARBA" id="ARBA00023125"/>
    </source>
</evidence>
<dbReference type="InterPro" id="IPR011711">
    <property type="entry name" value="GntR_C"/>
</dbReference>
<evidence type="ECO:0000259" key="4">
    <source>
        <dbReference type="PROSITE" id="PS50949"/>
    </source>
</evidence>
<keyword evidence="6" id="KW-1185">Reference proteome</keyword>
<keyword evidence="3" id="KW-0804">Transcription</keyword>
<evidence type="ECO:0000256" key="1">
    <source>
        <dbReference type="ARBA" id="ARBA00023015"/>
    </source>
</evidence>
<dbReference type="Pfam" id="PF07729">
    <property type="entry name" value="FCD"/>
    <property type="match status" value="1"/>
</dbReference>
<keyword evidence="1" id="KW-0805">Transcription regulation</keyword>
<gene>
    <name evidence="5" type="ORF">MUG09_13605</name>
</gene>
<dbReference type="Proteomes" id="UP000829708">
    <property type="component" value="Chromosome"/>
</dbReference>
<dbReference type="InterPro" id="IPR036390">
    <property type="entry name" value="WH_DNA-bd_sf"/>
</dbReference>
<feature type="domain" description="HTH gntR-type" evidence="4">
    <location>
        <begin position="5"/>
        <end position="72"/>
    </location>
</feature>
<dbReference type="PANTHER" id="PTHR43537:SF24">
    <property type="entry name" value="GLUCONATE OPERON TRANSCRIPTIONAL REPRESSOR"/>
    <property type="match status" value="1"/>
</dbReference>
<dbReference type="InterPro" id="IPR000524">
    <property type="entry name" value="Tscrpt_reg_HTH_GntR"/>
</dbReference>
<dbReference type="SUPFAM" id="SSF48008">
    <property type="entry name" value="GntR ligand-binding domain-like"/>
    <property type="match status" value="1"/>
</dbReference>
<protein>
    <submittedName>
        <fullName evidence="5">GntR family transcriptional regulator</fullName>
    </submittedName>
</protein>
<dbReference type="InterPro" id="IPR036388">
    <property type="entry name" value="WH-like_DNA-bd_sf"/>
</dbReference>
<dbReference type="PRINTS" id="PR00035">
    <property type="entry name" value="HTHGNTR"/>
</dbReference>
<dbReference type="Gene3D" id="1.10.10.10">
    <property type="entry name" value="Winged helix-like DNA-binding domain superfamily/Winged helix DNA-binding domain"/>
    <property type="match status" value="1"/>
</dbReference>
<sequence length="217" mass="24499">MEQKSNLKSDAYQYIKDKILTCEIMPGQAISEKQIMETFGIGRTPVREALIMLQSENLVEAYPRSGTIAKPITLESVYELFELRKLLEPNVATQFVRNIGLEGLLVRDRSLKSFCNPTSEQSTLAFYQEDIALHAYLISCTQNTQLIALCKPLFEQSLRVGMLGAKSHTSSSSEQTYREHNRIVKAILEEDTQEIHNAFISHLNAAKMSAIQSVKNQ</sequence>
<dbReference type="PANTHER" id="PTHR43537">
    <property type="entry name" value="TRANSCRIPTIONAL REGULATOR, GNTR FAMILY"/>
    <property type="match status" value="1"/>
</dbReference>
<keyword evidence="2" id="KW-0238">DNA-binding</keyword>
<dbReference type="RefSeq" id="WP_244771982.1">
    <property type="nucleotide sequence ID" value="NZ_CP094929.1"/>
</dbReference>
<dbReference type="Gene3D" id="1.20.120.530">
    <property type="entry name" value="GntR ligand-binding domain-like"/>
    <property type="match status" value="1"/>
</dbReference>
<evidence type="ECO:0000313" key="6">
    <source>
        <dbReference type="Proteomes" id="UP000829708"/>
    </source>
</evidence>
<dbReference type="Pfam" id="PF00392">
    <property type="entry name" value="GntR"/>
    <property type="match status" value="1"/>
</dbReference>
<dbReference type="SMART" id="SM00345">
    <property type="entry name" value="HTH_GNTR"/>
    <property type="match status" value="1"/>
</dbReference>
<evidence type="ECO:0000313" key="5">
    <source>
        <dbReference type="EMBL" id="UOM50594.1"/>
    </source>
</evidence>
<dbReference type="EMBL" id="CP094929">
    <property type="protein sequence ID" value="UOM50594.1"/>
    <property type="molecule type" value="Genomic_DNA"/>
</dbReference>
<dbReference type="InterPro" id="IPR008920">
    <property type="entry name" value="TF_FadR/GntR_C"/>
</dbReference>
<dbReference type="SUPFAM" id="SSF46785">
    <property type="entry name" value="Winged helix' DNA-binding domain"/>
    <property type="match status" value="1"/>
</dbReference>
<dbReference type="SMART" id="SM00895">
    <property type="entry name" value="FCD"/>
    <property type="match status" value="1"/>
</dbReference>
<proteinExistence type="predicted"/>
<reference evidence="6" key="1">
    <citation type="journal article" date="2024" name="J Bioinform Genom">
        <title>Complete genome sequence of the type strain bacterium Sphaerochaeta associata GLS2t (VKM B-2742)t.</title>
        <authorList>
            <person name="Troshina O.Y."/>
            <person name="Tepeeva A.N."/>
            <person name="Arzamasceva V.O."/>
            <person name="Whitman W.B."/>
            <person name="Varghese N."/>
            <person name="Shapiro N."/>
            <person name="Woyke T."/>
            <person name="Kripides N.C."/>
            <person name="Vasilenko O.V."/>
        </authorList>
    </citation>
    <scope>NUCLEOTIDE SEQUENCE [LARGE SCALE GENOMIC DNA]</scope>
    <source>
        <strain evidence="6">GLS2T</strain>
    </source>
</reference>
<evidence type="ECO:0000256" key="3">
    <source>
        <dbReference type="ARBA" id="ARBA00023163"/>
    </source>
</evidence>
<name>A0ABY4D948_9SPIR</name>
<dbReference type="PROSITE" id="PS50949">
    <property type="entry name" value="HTH_GNTR"/>
    <property type="match status" value="1"/>
</dbReference>
<dbReference type="CDD" id="cd07377">
    <property type="entry name" value="WHTH_GntR"/>
    <property type="match status" value="1"/>
</dbReference>